<comment type="similarity">
    <text evidence="1">Belongs to the RNA polymerase beta' chain family.</text>
</comment>
<gene>
    <name evidence="8" type="primary">Polr1a_1</name>
    <name evidence="8" type="ORF">EYF80_065256</name>
</gene>
<dbReference type="SUPFAM" id="SSF64484">
    <property type="entry name" value="beta and beta-prime subunits of DNA dependent RNA-polymerase"/>
    <property type="match status" value="1"/>
</dbReference>
<keyword evidence="3 8" id="KW-0240">DNA-directed RNA polymerase</keyword>
<dbReference type="GO" id="GO:0003899">
    <property type="term" value="F:DNA-directed RNA polymerase activity"/>
    <property type="evidence" value="ECO:0007669"/>
    <property type="project" value="UniProtKB-EC"/>
</dbReference>
<sequence>MVSGTRMTIRGCFFTRVQYIELVYRGLTDKLGRIEMLPPAILKPQPLWTGKQVVSTLLLNVIPKNAVPLNLAGKSKIPSKAWIQVPPRAAPGYSPDSMCDSEVHTHTHTHTHTHKTCAKQTVYKDGQRISTVL</sequence>
<keyword evidence="5" id="KW-0548">Nucleotidyltransferase</keyword>
<dbReference type="GO" id="GO:0006351">
    <property type="term" value="P:DNA-templated transcription"/>
    <property type="evidence" value="ECO:0007669"/>
    <property type="project" value="InterPro"/>
</dbReference>
<dbReference type="AlphaFoldDB" id="A0A4Z2E727"/>
<keyword evidence="4" id="KW-0808">Transferase</keyword>
<dbReference type="GO" id="GO:0003677">
    <property type="term" value="F:DNA binding"/>
    <property type="evidence" value="ECO:0007669"/>
    <property type="project" value="InterPro"/>
</dbReference>
<comment type="caution">
    <text evidence="8">The sequence shown here is derived from an EMBL/GenBank/DDBJ whole genome shotgun (WGS) entry which is preliminary data.</text>
</comment>
<reference evidence="8 9" key="1">
    <citation type="submission" date="2019-03" db="EMBL/GenBank/DDBJ databases">
        <title>First draft genome of Liparis tanakae, snailfish: a comprehensive survey of snailfish specific genes.</title>
        <authorList>
            <person name="Kim W."/>
            <person name="Song I."/>
            <person name="Jeong J.-H."/>
            <person name="Kim D."/>
            <person name="Kim S."/>
            <person name="Ryu S."/>
            <person name="Song J.Y."/>
            <person name="Lee S.K."/>
        </authorList>
    </citation>
    <scope>NUCLEOTIDE SEQUENCE [LARGE SCALE GENOMIC DNA]</scope>
    <source>
        <tissue evidence="8">Muscle</tissue>
    </source>
</reference>
<keyword evidence="9" id="KW-1185">Reference proteome</keyword>
<dbReference type="OrthoDB" id="270392at2759"/>
<accession>A0A4Z2E727</accession>
<feature type="domain" description="RNA polymerase Rpb1" evidence="7">
    <location>
        <begin position="5"/>
        <end position="97"/>
    </location>
</feature>
<proteinExistence type="inferred from homology"/>
<evidence type="ECO:0000259" key="7">
    <source>
        <dbReference type="Pfam" id="PF04983"/>
    </source>
</evidence>
<dbReference type="Gene3D" id="1.10.274.100">
    <property type="entry name" value="RNA polymerase Rpb1, domain 3"/>
    <property type="match status" value="1"/>
</dbReference>
<evidence type="ECO:0000313" key="8">
    <source>
        <dbReference type="EMBL" id="TNN24618.1"/>
    </source>
</evidence>
<dbReference type="Proteomes" id="UP000314294">
    <property type="component" value="Unassembled WGS sequence"/>
</dbReference>
<dbReference type="EMBL" id="SRLO01014829">
    <property type="protein sequence ID" value="TNN24618.1"/>
    <property type="molecule type" value="Genomic_DNA"/>
</dbReference>
<dbReference type="Pfam" id="PF04983">
    <property type="entry name" value="RNA_pol_Rpb1_3"/>
    <property type="match status" value="1"/>
</dbReference>
<evidence type="ECO:0000313" key="9">
    <source>
        <dbReference type="Proteomes" id="UP000314294"/>
    </source>
</evidence>
<protein>
    <recommendedName>
        <fullName evidence="2">DNA-directed RNA polymerase</fullName>
        <ecNumber evidence="2">2.7.7.6</ecNumber>
    </recommendedName>
</protein>
<dbReference type="EC" id="2.7.7.6" evidence="2"/>
<evidence type="ECO:0000256" key="3">
    <source>
        <dbReference type="ARBA" id="ARBA00022478"/>
    </source>
</evidence>
<evidence type="ECO:0000256" key="4">
    <source>
        <dbReference type="ARBA" id="ARBA00022679"/>
    </source>
</evidence>
<name>A0A4Z2E727_9TELE</name>
<dbReference type="InterPro" id="IPR042102">
    <property type="entry name" value="RNA_pol_Rpb1_3_sf"/>
</dbReference>
<evidence type="ECO:0000256" key="2">
    <source>
        <dbReference type="ARBA" id="ARBA00012418"/>
    </source>
</evidence>
<evidence type="ECO:0000256" key="6">
    <source>
        <dbReference type="ARBA" id="ARBA00023163"/>
    </source>
</evidence>
<keyword evidence="6" id="KW-0804">Transcription</keyword>
<evidence type="ECO:0000256" key="5">
    <source>
        <dbReference type="ARBA" id="ARBA00022695"/>
    </source>
</evidence>
<dbReference type="GO" id="GO:0000428">
    <property type="term" value="C:DNA-directed RNA polymerase complex"/>
    <property type="evidence" value="ECO:0007669"/>
    <property type="project" value="UniProtKB-KW"/>
</dbReference>
<dbReference type="InterPro" id="IPR007066">
    <property type="entry name" value="RNA_pol_Rpb1_3"/>
</dbReference>
<organism evidence="8 9">
    <name type="scientific">Liparis tanakae</name>
    <name type="common">Tanaka's snailfish</name>
    <dbReference type="NCBI Taxonomy" id="230148"/>
    <lineage>
        <taxon>Eukaryota</taxon>
        <taxon>Metazoa</taxon>
        <taxon>Chordata</taxon>
        <taxon>Craniata</taxon>
        <taxon>Vertebrata</taxon>
        <taxon>Euteleostomi</taxon>
        <taxon>Actinopterygii</taxon>
        <taxon>Neopterygii</taxon>
        <taxon>Teleostei</taxon>
        <taxon>Neoteleostei</taxon>
        <taxon>Acanthomorphata</taxon>
        <taxon>Eupercaria</taxon>
        <taxon>Perciformes</taxon>
        <taxon>Cottioidei</taxon>
        <taxon>Cottales</taxon>
        <taxon>Liparidae</taxon>
        <taxon>Liparis</taxon>
    </lineage>
</organism>
<evidence type="ECO:0000256" key="1">
    <source>
        <dbReference type="ARBA" id="ARBA00006460"/>
    </source>
</evidence>